<feature type="coiled-coil region" evidence="1">
    <location>
        <begin position="25"/>
        <end position="163"/>
    </location>
</feature>
<dbReference type="Proteomes" id="UP000057609">
    <property type="component" value="Chromosome"/>
</dbReference>
<gene>
    <name evidence="4" type="ORF">GPICK_02300</name>
</gene>
<keyword evidence="1" id="KW-0175">Coiled coil</keyword>
<dbReference type="STRING" id="345632.GPICK_02300"/>
<dbReference type="OrthoDB" id="9795058at2"/>
<evidence type="ECO:0000259" key="2">
    <source>
        <dbReference type="Pfam" id="PF02591"/>
    </source>
</evidence>
<dbReference type="PANTHER" id="PTHR39082">
    <property type="entry name" value="PHOSPHOLIPASE C-BETA-2-RELATED"/>
    <property type="match status" value="1"/>
</dbReference>
<feature type="domain" description="CT398-like coiled coil hairpin" evidence="3">
    <location>
        <begin position="11"/>
        <end position="186"/>
    </location>
</feature>
<evidence type="ECO:0000313" key="5">
    <source>
        <dbReference type="Proteomes" id="UP000057609"/>
    </source>
</evidence>
<proteinExistence type="predicted"/>
<dbReference type="InterPro" id="IPR003743">
    <property type="entry name" value="Zf-RING_7"/>
</dbReference>
<evidence type="ECO:0000313" key="4">
    <source>
        <dbReference type="EMBL" id="AJE02362.1"/>
    </source>
</evidence>
<organism evidence="4 5">
    <name type="scientific">Geobacter pickeringii</name>
    <dbReference type="NCBI Taxonomy" id="345632"/>
    <lineage>
        <taxon>Bacteria</taxon>
        <taxon>Pseudomonadati</taxon>
        <taxon>Thermodesulfobacteriota</taxon>
        <taxon>Desulfuromonadia</taxon>
        <taxon>Geobacterales</taxon>
        <taxon>Geobacteraceae</taxon>
        <taxon>Geobacter</taxon>
    </lineage>
</organism>
<keyword evidence="5" id="KW-1185">Reference proteome</keyword>
<reference evidence="4 5" key="1">
    <citation type="journal article" date="2015" name="Genome Announc.">
        <title>Complete Genome of Geobacter pickeringii G13T, a Metal-Reducing Isolate from Sedimentary Kaolin Deposits.</title>
        <authorList>
            <person name="Badalamenti J.P."/>
            <person name="Bond D.R."/>
        </authorList>
    </citation>
    <scope>NUCLEOTIDE SEQUENCE [LARGE SCALE GENOMIC DNA]</scope>
    <source>
        <strain evidence="4 5">G13</strain>
    </source>
</reference>
<accession>A0A0B5B752</accession>
<sequence>MRKNLFLLEELQALDLKIDGRHAERQTLLERLAELDRQVEEARCAVEEKRGEIARLEEEKQGLEGDLATENDNIDRSEARQKEIKTQKEYQAVVKEVTAARKLKGELEEQILQKSAQIEELSADVAARAADLASLEENMASRKAEVQADLDRLDQEIATEAEAKASTAKSIPSSLLKRYEALRQRRQGVAIVEARAGNCAGCNMNLPPQLYNSLFRGDDLVLCPHCQRMLVVHPEG</sequence>
<dbReference type="RefSeq" id="WP_039740166.1">
    <property type="nucleotide sequence ID" value="NZ_CP009788.1"/>
</dbReference>
<dbReference type="KEGG" id="gpi:GPICK_02300"/>
<dbReference type="InterPro" id="IPR052376">
    <property type="entry name" value="Oxidative_Scav/Glycosyltrans"/>
</dbReference>
<dbReference type="Pfam" id="PF24481">
    <property type="entry name" value="CT398_CC"/>
    <property type="match status" value="1"/>
</dbReference>
<feature type="domain" description="C4-type zinc ribbon" evidence="2">
    <location>
        <begin position="199"/>
        <end position="230"/>
    </location>
</feature>
<name>A0A0B5B752_9BACT</name>
<evidence type="ECO:0000256" key="1">
    <source>
        <dbReference type="SAM" id="Coils"/>
    </source>
</evidence>
<dbReference type="PANTHER" id="PTHR39082:SF1">
    <property type="entry name" value="SCAVENGER RECEPTOR CLASS A MEMBER 3"/>
    <property type="match status" value="1"/>
</dbReference>
<dbReference type="Pfam" id="PF02591">
    <property type="entry name" value="Zn_ribbon_9"/>
    <property type="match status" value="1"/>
</dbReference>
<evidence type="ECO:0000259" key="3">
    <source>
        <dbReference type="Pfam" id="PF24481"/>
    </source>
</evidence>
<dbReference type="Gene3D" id="1.10.287.1490">
    <property type="match status" value="1"/>
</dbReference>
<dbReference type="AlphaFoldDB" id="A0A0B5B752"/>
<dbReference type="HOGENOM" id="CLU_073076_2_2_7"/>
<dbReference type="EMBL" id="CP009788">
    <property type="protein sequence ID" value="AJE02362.1"/>
    <property type="molecule type" value="Genomic_DNA"/>
</dbReference>
<protein>
    <submittedName>
        <fullName evidence="4">Uncharacterized protein</fullName>
    </submittedName>
</protein>
<dbReference type="InterPro" id="IPR056003">
    <property type="entry name" value="CT398_CC_hairpin"/>
</dbReference>